<sequence>MSKAVFLLDHGLLTFSSIRWGR</sequence>
<dbReference type="EMBL" id="GBXM01037868">
    <property type="protein sequence ID" value="JAH70709.1"/>
    <property type="molecule type" value="Transcribed_RNA"/>
</dbReference>
<protein>
    <submittedName>
        <fullName evidence="1">Uncharacterized protein</fullName>
    </submittedName>
</protein>
<reference evidence="1" key="2">
    <citation type="journal article" date="2015" name="Fish Shellfish Immunol.">
        <title>Early steps in the European eel (Anguilla anguilla)-Vibrio vulnificus interaction in the gills: Role of the RtxA13 toxin.</title>
        <authorList>
            <person name="Callol A."/>
            <person name="Pajuelo D."/>
            <person name="Ebbesson L."/>
            <person name="Teles M."/>
            <person name="MacKenzie S."/>
            <person name="Amaro C."/>
        </authorList>
    </citation>
    <scope>NUCLEOTIDE SEQUENCE</scope>
</reference>
<name>A0A0E9UXV3_ANGAN</name>
<dbReference type="AlphaFoldDB" id="A0A0E9UXV3"/>
<evidence type="ECO:0000313" key="1">
    <source>
        <dbReference type="EMBL" id="JAH70709.1"/>
    </source>
</evidence>
<reference evidence="1" key="1">
    <citation type="submission" date="2014-11" db="EMBL/GenBank/DDBJ databases">
        <authorList>
            <person name="Amaro Gonzalez C."/>
        </authorList>
    </citation>
    <scope>NUCLEOTIDE SEQUENCE</scope>
</reference>
<accession>A0A0E9UXV3</accession>
<organism evidence="1">
    <name type="scientific">Anguilla anguilla</name>
    <name type="common">European freshwater eel</name>
    <name type="synonym">Muraena anguilla</name>
    <dbReference type="NCBI Taxonomy" id="7936"/>
    <lineage>
        <taxon>Eukaryota</taxon>
        <taxon>Metazoa</taxon>
        <taxon>Chordata</taxon>
        <taxon>Craniata</taxon>
        <taxon>Vertebrata</taxon>
        <taxon>Euteleostomi</taxon>
        <taxon>Actinopterygii</taxon>
        <taxon>Neopterygii</taxon>
        <taxon>Teleostei</taxon>
        <taxon>Anguilliformes</taxon>
        <taxon>Anguillidae</taxon>
        <taxon>Anguilla</taxon>
    </lineage>
</organism>
<proteinExistence type="predicted"/>